<dbReference type="Proteomes" id="UP000188388">
    <property type="component" value="Unassembled WGS sequence"/>
</dbReference>
<keyword evidence="2" id="KW-1185">Reference proteome</keyword>
<accession>A0A1R3V6J6</accession>
<dbReference type="STRING" id="1631249.BQ8794_220056"/>
<dbReference type="AlphaFoldDB" id="A0A1R3V6J6"/>
<dbReference type="EMBL" id="FTPD01000015">
    <property type="protein sequence ID" value="SIT55492.1"/>
    <property type="molecule type" value="Genomic_DNA"/>
</dbReference>
<gene>
    <name evidence="1" type="ORF">BQ8794_220056</name>
</gene>
<name>A0A1R3V6J6_9HYPH</name>
<proteinExistence type="predicted"/>
<organism evidence="1 2">
    <name type="scientific">Mesorhizobium prunaredense</name>
    <dbReference type="NCBI Taxonomy" id="1631249"/>
    <lineage>
        <taxon>Bacteria</taxon>
        <taxon>Pseudomonadati</taxon>
        <taxon>Pseudomonadota</taxon>
        <taxon>Alphaproteobacteria</taxon>
        <taxon>Hyphomicrobiales</taxon>
        <taxon>Phyllobacteriaceae</taxon>
        <taxon>Mesorhizobium</taxon>
    </lineage>
</organism>
<sequence length="65" mass="7285">MPCRTPCTLPCAPFMGVHADRARCGMFSKYPVTHVTYIPLPPPYDYATAVPGKHELRHEDGRRTA</sequence>
<protein>
    <submittedName>
        <fullName evidence="1">Uncharacterized protein</fullName>
    </submittedName>
</protein>
<reference evidence="2" key="1">
    <citation type="submission" date="2017-01" db="EMBL/GenBank/DDBJ databases">
        <authorList>
            <person name="Brunel B."/>
        </authorList>
    </citation>
    <scope>NUCLEOTIDE SEQUENCE [LARGE SCALE GENOMIC DNA]</scope>
</reference>
<evidence type="ECO:0000313" key="2">
    <source>
        <dbReference type="Proteomes" id="UP000188388"/>
    </source>
</evidence>
<evidence type="ECO:0000313" key="1">
    <source>
        <dbReference type="EMBL" id="SIT55492.1"/>
    </source>
</evidence>